<evidence type="ECO:0000313" key="1">
    <source>
        <dbReference type="EMBL" id="KER30667.1"/>
    </source>
</evidence>
<dbReference type="EMBL" id="KL596657">
    <property type="protein sequence ID" value="KER30667.1"/>
    <property type="molecule type" value="Genomic_DNA"/>
</dbReference>
<dbReference type="OrthoDB" id="6310105at2759"/>
<dbReference type="AlphaFoldDB" id="A0A074ZXM4"/>
<dbReference type="KEGG" id="ovi:T265_02914"/>
<gene>
    <name evidence="1" type="ORF">T265_02914</name>
</gene>
<evidence type="ECO:0000313" key="2">
    <source>
        <dbReference type="Proteomes" id="UP000054324"/>
    </source>
</evidence>
<accession>A0A074ZXM4</accession>
<organism evidence="1 2">
    <name type="scientific">Opisthorchis viverrini</name>
    <name type="common">Southeast Asian liver fluke</name>
    <dbReference type="NCBI Taxonomy" id="6198"/>
    <lineage>
        <taxon>Eukaryota</taxon>
        <taxon>Metazoa</taxon>
        <taxon>Spiralia</taxon>
        <taxon>Lophotrochozoa</taxon>
        <taxon>Platyhelminthes</taxon>
        <taxon>Trematoda</taxon>
        <taxon>Digenea</taxon>
        <taxon>Opisthorchiida</taxon>
        <taxon>Opisthorchiata</taxon>
        <taxon>Opisthorchiidae</taxon>
        <taxon>Opisthorchis</taxon>
    </lineage>
</organism>
<dbReference type="GeneID" id="20317102"/>
<protein>
    <submittedName>
        <fullName evidence="1">Uncharacterized protein</fullName>
    </submittedName>
</protein>
<dbReference type="RefSeq" id="XP_009165542.1">
    <property type="nucleotide sequence ID" value="XM_009167278.1"/>
</dbReference>
<dbReference type="Proteomes" id="UP000054324">
    <property type="component" value="Unassembled WGS sequence"/>
</dbReference>
<dbReference type="CTD" id="20317102"/>
<proteinExistence type="predicted"/>
<keyword evidence="2" id="KW-1185">Reference proteome</keyword>
<name>A0A074ZXM4_OPIVI</name>
<reference evidence="1 2" key="1">
    <citation type="submission" date="2013-11" db="EMBL/GenBank/DDBJ databases">
        <title>Opisthorchis viverrini - life in the bile duct.</title>
        <authorList>
            <person name="Young N.D."/>
            <person name="Nagarajan N."/>
            <person name="Lin S.J."/>
            <person name="Korhonen P.K."/>
            <person name="Jex A.R."/>
            <person name="Hall R.S."/>
            <person name="Safavi-Hemami H."/>
            <person name="Kaewkong W."/>
            <person name="Bertrand D."/>
            <person name="Gao S."/>
            <person name="Seet Q."/>
            <person name="Wongkham S."/>
            <person name="Teh B.T."/>
            <person name="Wongkham C."/>
            <person name="Intapan P.M."/>
            <person name="Maleewong W."/>
            <person name="Yang X."/>
            <person name="Hu M."/>
            <person name="Wang Z."/>
            <person name="Hofmann A."/>
            <person name="Sternberg P.W."/>
            <person name="Tan P."/>
            <person name="Wang J."/>
            <person name="Gasser R.B."/>
        </authorList>
    </citation>
    <scope>NUCLEOTIDE SEQUENCE [LARGE SCALE GENOMIC DNA]</scope>
</reference>
<sequence length="121" mass="13785">MTLHFVSAKCIPKDVEAFVISSLLLKIRQQPTTDFALLGAHQPQSPSFRQLMDLATLWNIYGSGTLLDCRSLHPALQLNCKRFITNRGDIVHAALKMSPRWAMKRLQCHCQAQRTDRKPNQ</sequence>